<gene>
    <name evidence="3" type="ORF">GGP99_003130</name>
</gene>
<dbReference type="Proteomes" id="UP001155110">
    <property type="component" value="Unassembled WGS sequence"/>
</dbReference>
<evidence type="ECO:0000259" key="2">
    <source>
        <dbReference type="Pfam" id="PF13860"/>
    </source>
</evidence>
<dbReference type="InterPro" id="IPR025965">
    <property type="entry name" value="FlgD/Vpr_Ig-like"/>
</dbReference>
<comment type="caution">
    <text evidence="3">The sequence shown here is derived from an EMBL/GenBank/DDBJ whole genome shotgun (WGS) entry which is preliminary data.</text>
</comment>
<dbReference type="AlphaFoldDB" id="A0AAW5PCL8"/>
<feature type="domain" description="FlgD/Vpr Ig-like" evidence="2">
    <location>
        <begin position="155"/>
        <end position="220"/>
    </location>
</feature>
<reference evidence="3" key="1">
    <citation type="submission" date="2022-08" db="EMBL/GenBank/DDBJ databases">
        <title>Genomic Encyclopedia of Type Strains, Phase V (KMG-V): Genome sequencing to study the core and pangenomes of soil and plant-associated prokaryotes.</title>
        <authorList>
            <person name="Whitman W."/>
        </authorList>
    </citation>
    <scope>NUCLEOTIDE SEQUENCE</scope>
    <source>
        <strain evidence="3">SP3002</strain>
    </source>
</reference>
<name>A0AAW5PCL8_9BACT</name>
<accession>A0AAW5PCL8</accession>
<dbReference type="Pfam" id="PF13860">
    <property type="entry name" value="FlgD_ig"/>
    <property type="match status" value="1"/>
</dbReference>
<evidence type="ECO:0000313" key="3">
    <source>
        <dbReference type="EMBL" id="MCS4159144.1"/>
    </source>
</evidence>
<dbReference type="NCBIfam" id="TIGR04183">
    <property type="entry name" value="Por_Secre_tail"/>
    <property type="match status" value="1"/>
</dbReference>
<protein>
    <recommendedName>
        <fullName evidence="2">FlgD/Vpr Ig-like domain-containing protein</fullName>
    </recommendedName>
</protein>
<feature type="region of interest" description="Disordered" evidence="1">
    <location>
        <begin position="1"/>
        <end position="44"/>
    </location>
</feature>
<organism evidence="3 4">
    <name type="scientific">Salinibacter ruber</name>
    <dbReference type="NCBI Taxonomy" id="146919"/>
    <lineage>
        <taxon>Bacteria</taxon>
        <taxon>Pseudomonadati</taxon>
        <taxon>Rhodothermota</taxon>
        <taxon>Rhodothermia</taxon>
        <taxon>Rhodothermales</taxon>
        <taxon>Salinibacteraceae</taxon>
        <taxon>Salinibacter</taxon>
    </lineage>
</organism>
<evidence type="ECO:0000313" key="4">
    <source>
        <dbReference type="Proteomes" id="UP001155110"/>
    </source>
</evidence>
<dbReference type="Gene3D" id="2.60.40.4070">
    <property type="match status" value="1"/>
</dbReference>
<dbReference type="RefSeq" id="WP_259060068.1">
    <property type="nucleotide sequence ID" value="NZ_JANTZM010000019.1"/>
</dbReference>
<dbReference type="InterPro" id="IPR026444">
    <property type="entry name" value="Secre_tail"/>
</dbReference>
<dbReference type="EMBL" id="JANTZM010000019">
    <property type="protein sequence ID" value="MCS4159144.1"/>
    <property type="molecule type" value="Genomic_DNA"/>
</dbReference>
<proteinExistence type="predicted"/>
<sequence length="232" mass="24666">MGAVTVDFSPEPVEACSEGDPTPECTATTLGESVTPPEDGSPGVVTATFTNTDGLEEIEYTKLENFTVTSEPSGFTRSGDTWAADDPQSPPTTAVFDLTQTTIGDPSTYFAIAASTCPTKDDGQLEVNFDPVHELSPTAPAAARFAGNAPNPFGERTTIEFALPEQTDVTLTVYDTMGRRVATLVNGPVRAGTHRIPWTGRTRDGQALASGVYLLRLTAGDQAFTRRMTLVR</sequence>
<evidence type="ECO:0000256" key="1">
    <source>
        <dbReference type="SAM" id="MobiDB-lite"/>
    </source>
</evidence>